<dbReference type="OrthoDB" id="9784013at2"/>
<dbReference type="Gene3D" id="3.20.20.70">
    <property type="entry name" value="Aldolase class I"/>
    <property type="match status" value="1"/>
</dbReference>
<reference evidence="5 6" key="1">
    <citation type="submission" date="2017-03" db="EMBL/GenBank/DDBJ databases">
        <authorList>
            <person name="Afonso C.L."/>
            <person name="Miller P.J."/>
            <person name="Scott M.A."/>
            <person name="Spackman E."/>
            <person name="Goraichik I."/>
            <person name="Dimitrov K.M."/>
            <person name="Suarez D.L."/>
            <person name="Swayne D.E."/>
        </authorList>
    </citation>
    <scope>NUCLEOTIDE SEQUENCE [LARGE SCALE GENOMIC DNA]</scope>
    <source>
        <strain evidence="5 6">CECT 7691</strain>
    </source>
</reference>
<evidence type="ECO:0000259" key="4">
    <source>
        <dbReference type="PROSITE" id="PS50991"/>
    </source>
</evidence>
<dbReference type="RefSeq" id="WP_085882449.1">
    <property type="nucleotide sequence ID" value="NZ_FWFR01000001.1"/>
</dbReference>
<dbReference type="SUPFAM" id="SSF51569">
    <property type="entry name" value="Aldolase"/>
    <property type="match status" value="1"/>
</dbReference>
<keyword evidence="6" id="KW-1185">Reference proteome</keyword>
<keyword evidence="3 5" id="KW-0456">Lyase</keyword>
<dbReference type="GO" id="GO:0046951">
    <property type="term" value="P:ketone body biosynthetic process"/>
    <property type="evidence" value="ECO:0007669"/>
    <property type="project" value="TreeGrafter"/>
</dbReference>
<dbReference type="EMBL" id="FWFR01000001">
    <property type="protein sequence ID" value="SLN32453.1"/>
    <property type="molecule type" value="Genomic_DNA"/>
</dbReference>
<dbReference type="InterPro" id="IPR043594">
    <property type="entry name" value="HMGL"/>
</dbReference>
<name>A0A1Y5S4K3_9PROT</name>
<dbReference type="CDD" id="cd07938">
    <property type="entry name" value="DRE_TIM_HMGL"/>
    <property type="match status" value="1"/>
</dbReference>
<proteinExistence type="inferred from homology"/>
<comment type="similarity">
    <text evidence="1">Belongs to the HMG-CoA lyase family.</text>
</comment>
<keyword evidence="2" id="KW-0479">Metal-binding</keyword>
<dbReference type="AlphaFoldDB" id="A0A1Y5S4K3"/>
<dbReference type="PROSITE" id="PS50991">
    <property type="entry name" value="PYR_CT"/>
    <property type="match status" value="1"/>
</dbReference>
<dbReference type="InterPro" id="IPR013785">
    <property type="entry name" value="Aldolase_TIM"/>
</dbReference>
<evidence type="ECO:0000313" key="6">
    <source>
        <dbReference type="Proteomes" id="UP000193200"/>
    </source>
</evidence>
<dbReference type="GO" id="GO:0004419">
    <property type="term" value="F:hydroxymethylglutaryl-CoA lyase activity"/>
    <property type="evidence" value="ECO:0007669"/>
    <property type="project" value="UniProtKB-EC"/>
</dbReference>
<evidence type="ECO:0000256" key="2">
    <source>
        <dbReference type="ARBA" id="ARBA00022723"/>
    </source>
</evidence>
<dbReference type="PANTHER" id="PTHR42738:SF7">
    <property type="entry name" value="HYDROXYMETHYLGLUTARYL-COA LYASE"/>
    <property type="match status" value="1"/>
</dbReference>
<evidence type="ECO:0000256" key="3">
    <source>
        <dbReference type="ARBA" id="ARBA00023239"/>
    </source>
</evidence>
<dbReference type="Proteomes" id="UP000193200">
    <property type="component" value="Unassembled WGS sequence"/>
</dbReference>
<feature type="domain" description="Pyruvate carboxyltransferase" evidence="4">
    <location>
        <begin position="13"/>
        <end position="282"/>
    </location>
</feature>
<organism evidence="5 6">
    <name type="scientific">Oceanibacterium hippocampi</name>
    <dbReference type="NCBI Taxonomy" id="745714"/>
    <lineage>
        <taxon>Bacteria</taxon>
        <taxon>Pseudomonadati</taxon>
        <taxon>Pseudomonadota</taxon>
        <taxon>Alphaproteobacteria</taxon>
        <taxon>Sneathiellales</taxon>
        <taxon>Sneathiellaceae</taxon>
        <taxon>Oceanibacterium</taxon>
    </lineage>
</organism>
<dbReference type="EC" id="4.1.3.4" evidence="5"/>
<dbReference type="InterPro" id="IPR000891">
    <property type="entry name" value="PYR_CT"/>
</dbReference>
<gene>
    <name evidence="5" type="primary">yngG_1</name>
    <name evidence="5" type="ORF">OCH7691_01202</name>
</gene>
<accession>A0A1Y5S4K3</accession>
<dbReference type="InParanoid" id="A0A1Y5S4K3"/>
<protein>
    <submittedName>
        <fullName evidence="5">Hydroxymethylglutaryl-CoA lyase YngG</fullName>
        <ecNumber evidence="5">4.1.3.4</ecNumber>
    </submittedName>
</protein>
<dbReference type="Pfam" id="PF00682">
    <property type="entry name" value="HMGL-like"/>
    <property type="match status" value="1"/>
</dbReference>
<sequence>MNAVETIYPPDRVTLREAGLRDGLQLAKNWPDTAAKSAWIEAEYAAGIRHFEVGSFLPEAKFPQFADVRQVIAATAALPGAHGVALAMNVRGAEAAIASGVPEIACVVSATEAHSTRNARRTMAEALATVREIGALRDAAAHRPLVSVGIAMAFGCSIAGEVAPGAVLRLVEMIAEAGADVIALADTVGFAGPDQVSRLTAASLSLVGDIPLGIHLHDTRGLGLVNASAAIDAGARIVDASIGGLGGCPFAPRATGNIVMEDLAFLCQTKGLETGIDIERLIAVREIVAAAMPGETLHGAMARAGLPTAELAGA</sequence>
<dbReference type="GO" id="GO:0046872">
    <property type="term" value="F:metal ion binding"/>
    <property type="evidence" value="ECO:0007669"/>
    <property type="project" value="UniProtKB-KW"/>
</dbReference>
<evidence type="ECO:0000313" key="5">
    <source>
        <dbReference type="EMBL" id="SLN32453.1"/>
    </source>
</evidence>
<dbReference type="PANTHER" id="PTHR42738">
    <property type="entry name" value="HYDROXYMETHYLGLUTARYL-COA LYASE"/>
    <property type="match status" value="1"/>
</dbReference>
<evidence type="ECO:0000256" key="1">
    <source>
        <dbReference type="ARBA" id="ARBA00009405"/>
    </source>
</evidence>
<dbReference type="GO" id="GO:0006552">
    <property type="term" value="P:L-leucine catabolic process"/>
    <property type="evidence" value="ECO:0007669"/>
    <property type="project" value="TreeGrafter"/>
</dbReference>